<dbReference type="EMBL" id="LAZR01000142">
    <property type="protein sequence ID" value="KKN87047.1"/>
    <property type="molecule type" value="Genomic_DNA"/>
</dbReference>
<proteinExistence type="predicted"/>
<reference evidence="1" key="1">
    <citation type="journal article" date="2015" name="Nature">
        <title>Complex archaea that bridge the gap between prokaryotes and eukaryotes.</title>
        <authorList>
            <person name="Spang A."/>
            <person name="Saw J.H."/>
            <person name="Jorgensen S.L."/>
            <person name="Zaremba-Niedzwiedzka K."/>
            <person name="Martijn J."/>
            <person name="Lind A.E."/>
            <person name="van Eijk R."/>
            <person name="Schleper C."/>
            <person name="Guy L."/>
            <person name="Ettema T.J."/>
        </authorList>
    </citation>
    <scope>NUCLEOTIDE SEQUENCE</scope>
</reference>
<gene>
    <name evidence="1" type="ORF">LCGC14_0263170</name>
</gene>
<comment type="caution">
    <text evidence="1">The sequence shown here is derived from an EMBL/GenBank/DDBJ whole genome shotgun (WGS) entry which is preliminary data.</text>
</comment>
<evidence type="ECO:0000313" key="1">
    <source>
        <dbReference type="EMBL" id="KKN87047.1"/>
    </source>
</evidence>
<dbReference type="AlphaFoldDB" id="A0A0F9UI47"/>
<name>A0A0F9UI47_9ZZZZ</name>
<protein>
    <submittedName>
        <fullName evidence="1">Uncharacterized protein</fullName>
    </submittedName>
</protein>
<sequence>MPVILAMPDFDLATRSASGFLLRWIAPRVEPAHLFAGLARRKPFQLLAPQSDIIIGTGHGDVDVFTGQNEVVILEVGQYDPREIEGKIIKLLSCQTAEYLGPDLVKNGCVAFLGYTDDYVWVVDADLASRPWADDMAATSLMPVVDGLNALLDGKTAREAFEIELQGYLRNAEVEEDELIKAVLEFNRDNAILLGDEGAKVRARPTLALPFKLVPPPPLFPQRT</sequence>
<organism evidence="1">
    <name type="scientific">marine sediment metagenome</name>
    <dbReference type="NCBI Taxonomy" id="412755"/>
    <lineage>
        <taxon>unclassified sequences</taxon>
        <taxon>metagenomes</taxon>
        <taxon>ecological metagenomes</taxon>
    </lineage>
</organism>
<accession>A0A0F9UI47</accession>